<feature type="region of interest" description="Disordered" evidence="3">
    <location>
        <begin position="596"/>
        <end position="615"/>
    </location>
</feature>
<evidence type="ECO:0000313" key="5">
    <source>
        <dbReference type="EMBL" id="ABF44078.1"/>
    </source>
</evidence>
<keyword evidence="5" id="KW-0614">Plasmid</keyword>
<gene>
    <name evidence="5" type="ordered locus">Dgeo_2645</name>
</gene>
<reference evidence="5" key="1">
    <citation type="submission" date="2006-04" db="EMBL/GenBank/DDBJ databases">
        <title>Complete sequence of plasmid1 pDGEO01 of Deinococcus geothermalis DSM 11300.</title>
        <authorList>
            <consortium name="US DOE Joint Genome Institute"/>
            <person name="Copeland A."/>
            <person name="Lucas S."/>
            <person name="Lapidus A."/>
            <person name="Barry K."/>
            <person name="Detter J.C."/>
            <person name="Glavina del Rio T."/>
            <person name="Hammon N."/>
            <person name="Israni S."/>
            <person name="Dalin E."/>
            <person name="Tice H."/>
            <person name="Pitluck S."/>
            <person name="Brettin T."/>
            <person name="Bruce D."/>
            <person name="Han C."/>
            <person name="Tapia R."/>
            <person name="Saunders E."/>
            <person name="Gilna P."/>
            <person name="Schmutz J."/>
            <person name="Larimer F."/>
            <person name="Land M."/>
            <person name="Hauser L."/>
            <person name="Kyrpides N."/>
            <person name="Kim E."/>
            <person name="Daly M.J."/>
            <person name="Fredrickson J.K."/>
            <person name="Makarova K.S."/>
            <person name="Gaidamakova E.K."/>
            <person name="Zhai M."/>
            <person name="Richardson P."/>
        </authorList>
    </citation>
    <scope>NUCLEOTIDE SEQUENCE</scope>
    <source>
        <strain evidence="5">DSM 11300</strain>
        <plasmid evidence="5">pDGEO01</plasmid>
    </source>
</reference>
<keyword evidence="2" id="KW-0067">ATP-binding</keyword>
<dbReference type="SUPFAM" id="SSF52540">
    <property type="entry name" value="P-loop containing nucleoside triphosphate hydrolases"/>
    <property type="match status" value="1"/>
</dbReference>
<dbReference type="PANTHER" id="PTHR16305">
    <property type="entry name" value="TESTICULAR SOLUBLE ADENYLYL CYCLASE"/>
    <property type="match status" value="1"/>
</dbReference>
<dbReference type="EMBL" id="CP000358">
    <property type="protein sequence ID" value="ABF44078.1"/>
    <property type="molecule type" value="Genomic_DNA"/>
</dbReference>
<keyword evidence="6" id="KW-1185">Reference proteome</keyword>
<keyword evidence="1" id="KW-0547">Nucleotide-binding</keyword>
<dbReference type="Proteomes" id="UP000002431">
    <property type="component" value="Plasmid pDGEO01"/>
</dbReference>
<geneLocation type="plasmid" evidence="5 6">
    <name>pDGEO01</name>
</geneLocation>
<dbReference type="GO" id="GO:0004016">
    <property type="term" value="F:adenylate cyclase activity"/>
    <property type="evidence" value="ECO:0007669"/>
    <property type="project" value="TreeGrafter"/>
</dbReference>
<evidence type="ECO:0000256" key="1">
    <source>
        <dbReference type="ARBA" id="ARBA00022741"/>
    </source>
</evidence>
<name>Q1J356_DEIGD</name>
<accession>Q1J356</accession>
<protein>
    <submittedName>
        <fullName evidence="5">Transcriptional regulator, SARP family</fullName>
    </submittedName>
</protein>
<dbReference type="eggNOG" id="COG3629">
    <property type="taxonomic scope" value="Bacteria"/>
</dbReference>
<evidence type="ECO:0000256" key="2">
    <source>
        <dbReference type="ARBA" id="ARBA00022840"/>
    </source>
</evidence>
<feature type="domain" description="Orc1-like AAA ATPase" evidence="4">
    <location>
        <begin position="209"/>
        <end position="348"/>
    </location>
</feature>
<sequence>MLTIHLLGHAHISRHNQPVPVSAKAVALIAYLAIEKLPQHRERLADLLWTTAEARKNLRVELARIRTAGLNLFPASRQLLYLEDVTTDVELWQARLGEDMNQAALAEWLAMLRGFPLSGLEDLGSSSFQEWVDQQRWLLSQQIEEGLSQVYWRYARAGQTWAMRLISARAETLGFELSAEPPTELHLPDPELPPTSAGPAHPLKQIHFERRHEEQELQRLFQAAEQAVQVVVLHGPPGAGKNYLTERLASRAGWLTLRVSDTRSSRLVLATLAQAILRESDPECAAALRRMLLAPNSLEEDTVKVAVALARLARPVLLLFDHAHTAPAELAPLLAFLTQMPSEGPRIFLLLSRQHPMQAPLTRALWGWSEGNLTELALRPLTTTSVQRALEAYFPSDRSRRLHSDAARLVQRSEGNPLHLLSLLGQTGETGASLSMTLPQIHFPQVMRDTYGMEIDQWPAPLVEGMIRLSAIYGHFDRRLAQAALGEPLASAVDPLLYEALERHILEEVEEEGGLQLPGLTPLPNPPGGETRYTFASEGLRIALASRSPQLLRQDVRRRLVPVLAPDAPGLAAYYAQRGGLIEEAERLQRVYRAQRQARQLPEAGQTDDLPPPAVAEPRRVPAAQRGPVLCQGYLVSCDEQSWLNICSVGRYGHPQTLRLLLKLPKTPAHQAELRLVWRLDVFSGGEELGPARTPFPLRVALQGANTAYVLARSATPDYLEDGVRHVVHPAAGLGQWTEHRLTFPASGEEQTLELSVRALDVALTLGALSWQGQALLPFAAHPTQELIRPSPHSTFDWHSNRGVVIRDSHESGIHRRQS</sequence>
<dbReference type="GO" id="GO:0005737">
    <property type="term" value="C:cytoplasm"/>
    <property type="evidence" value="ECO:0007669"/>
    <property type="project" value="TreeGrafter"/>
</dbReference>
<dbReference type="InterPro" id="IPR041664">
    <property type="entry name" value="AAA_16"/>
</dbReference>
<dbReference type="Pfam" id="PF13191">
    <property type="entry name" value="AAA_16"/>
    <property type="match status" value="1"/>
</dbReference>
<dbReference type="InterPro" id="IPR027417">
    <property type="entry name" value="P-loop_NTPase"/>
</dbReference>
<organism evidence="5 6">
    <name type="scientific">Deinococcus geothermalis (strain DSM 11300 / CIP 105573 / AG-3a)</name>
    <dbReference type="NCBI Taxonomy" id="319795"/>
    <lineage>
        <taxon>Bacteria</taxon>
        <taxon>Thermotogati</taxon>
        <taxon>Deinococcota</taxon>
        <taxon>Deinococci</taxon>
        <taxon>Deinococcales</taxon>
        <taxon>Deinococcaceae</taxon>
        <taxon>Deinococcus</taxon>
    </lineage>
</organism>
<dbReference type="HOGENOM" id="CLU_375416_0_0_0"/>
<evidence type="ECO:0000313" key="6">
    <source>
        <dbReference type="Proteomes" id="UP000002431"/>
    </source>
</evidence>
<evidence type="ECO:0000259" key="4">
    <source>
        <dbReference type="Pfam" id="PF13191"/>
    </source>
</evidence>
<proteinExistence type="predicted"/>
<dbReference type="PANTHER" id="PTHR16305:SF28">
    <property type="entry name" value="GUANYLATE CYCLASE DOMAIN-CONTAINING PROTEIN"/>
    <property type="match status" value="1"/>
</dbReference>
<evidence type="ECO:0000256" key="3">
    <source>
        <dbReference type="SAM" id="MobiDB-lite"/>
    </source>
</evidence>
<dbReference type="Gene3D" id="3.40.50.300">
    <property type="entry name" value="P-loop containing nucleotide triphosphate hydrolases"/>
    <property type="match status" value="1"/>
</dbReference>
<dbReference type="AlphaFoldDB" id="Q1J356"/>
<dbReference type="GO" id="GO:0005524">
    <property type="term" value="F:ATP binding"/>
    <property type="evidence" value="ECO:0007669"/>
    <property type="project" value="UniProtKB-KW"/>
</dbReference>
<dbReference type="KEGG" id="dge:Dgeo_2645"/>